<evidence type="ECO:0000313" key="1">
    <source>
        <dbReference type="EMBL" id="KAL0455058.1"/>
    </source>
</evidence>
<reference evidence="1" key="2">
    <citation type="journal article" date="2024" name="Plant">
        <title>Genomic evolution and insights into agronomic trait innovations of Sesamum species.</title>
        <authorList>
            <person name="Miao H."/>
            <person name="Wang L."/>
            <person name="Qu L."/>
            <person name="Liu H."/>
            <person name="Sun Y."/>
            <person name="Le M."/>
            <person name="Wang Q."/>
            <person name="Wei S."/>
            <person name="Zheng Y."/>
            <person name="Lin W."/>
            <person name="Duan Y."/>
            <person name="Cao H."/>
            <person name="Xiong S."/>
            <person name="Wang X."/>
            <person name="Wei L."/>
            <person name="Li C."/>
            <person name="Ma Q."/>
            <person name="Ju M."/>
            <person name="Zhao R."/>
            <person name="Li G."/>
            <person name="Mu C."/>
            <person name="Tian Q."/>
            <person name="Mei H."/>
            <person name="Zhang T."/>
            <person name="Gao T."/>
            <person name="Zhang H."/>
        </authorList>
    </citation>
    <scope>NUCLEOTIDE SEQUENCE</scope>
    <source>
        <strain evidence="1">KEN1</strain>
    </source>
</reference>
<dbReference type="EMBL" id="JACGWN010000003">
    <property type="protein sequence ID" value="KAL0455058.1"/>
    <property type="molecule type" value="Genomic_DNA"/>
</dbReference>
<gene>
    <name evidence="1" type="ORF">Slati_0845000</name>
</gene>
<organism evidence="1">
    <name type="scientific">Sesamum latifolium</name>
    <dbReference type="NCBI Taxonomy" id="2727402"/>
    <lineage>
        <taxon>Eukaryota</taxon>
        <taxon>Viridiplantae</taxon>
        <taxon>Streptophyta</taxon>
        <taxon>Embryophyta</taxon>
        <taxon>Tracheophyta</taxon>
        <taxon>Spermatophyta</taxon>
        <taxon>Magnoliopsida</taxon>
        <taxon>eudicotyledons</taxon>
        <taxon>Gunneridae</taxon>
        <taxon>Pentapetalae</taxon>
        <taxon>asterids</taxon>
        <taxon>lamiids</taxon>
        <taxon>Lamiales</taxon>
        <taxon>Pedaliaceae</taxon>
        <taxon>Sesamum</taxon>
    </lineage>
</organism>
<reference evidence="1" key="1">
    <citation type="submission" date="2020-06" db="EMBL/GenBank/DDBJ databases">
        <authorList>
            <person name="Li T."/>
            <person name="Hu X."/>
            <person name="Zhang T."/>
            <person name="Song X."/>
            <person name="Zhang H."/>
            <person name="Dai N."/>
            <person name="Sheng W."/>
            <person name="Hou X."/>
            <person name="Wei L."/>
        </authorList>
    </citation>
    <scope>NUCLEOTIDE SEQUENCE</scope>
    <source>
        <strain evidence="1">KEN1</strain>
        <tissue evidence="1">Leaf</tissue>
    </source>
</reference>
<proteinExistence type="predicted"/>
<sequence>MIEETPKEPCVVGVGQKVFDEMLEESFNELITVETGSSMSDATVEEVGLC</sequence>
<name>A0AAW2XMH5_9LAMI</name>
<accession>A0AAW2XMH5</accession>
<dbReference type="AlphaFoldDB" id="A0AAW2XMH5"/>
<comment type="caution">
    <text evidence="1">The sequence shown here is derived from an EMBL/GenBank/DDBJ whole genome shotgun (WGS) entry which is preliminary data.</text>
</comment>
<protein>
    <submittedName>
        <fullName evidence="1">Uncharacterized protein</fullName>
    </submittedName>
</protein>